<dbReference type="EMBL" id="JXYS01000027">
    <property type="protein sequence ID" value="KJF17942.1"/>
    <property type="molecule type" value="Genomic_DNA"/>
</dbReference>
<dbReference type="InterPro" id="IPR036291">
    <property type="entry name" value="NAD(P)-bd_dom_sf"/>
</dbReference>
<name>A0A0D8HJK7_9ACTN</name>
<dbReference type="OrthoDB" id="4449798at2"/>
<dbReference type="EC" id="1.1.1.325" evidence="3"/>
<proteinExistence type="inferred from homology"/>
<evidence type="ECO:0000313" key="4">
    <source>
        <dbReference type="Proteomes" id="UP000032360"/>
    </source>
</evidence>
<dbReference type="NCBIfam" id="NF004846">
    <property type="entry name" value="PRK06197.1"/>
    <property type="match status" value="1"/>
</dbReference>
<gene>
    <name evidence="3" type="ORF">AXFE_12270</name>
</gene>
<dbReference type="SUPFAM" id="SSF51735">
    <property type="entry name" value="NAD(P)-binding Rossmann-fold domains"/>
    <property type="match status" value="1"/>
</dbReference>
<dbReference type="PANTHER" id="PTHR43157:SF31">
    <property type="entry name" value="PHOSPHATIDYLINOSITOL-GLYCAN BIOSYNTHESIS CLASS F PROTEIN"/>
    <property type="match status" value="1"/>
</dbReference>
<dbReference type="CDD" id="cd05327">
    <property type="entry name" value="retinol-DH_like_SDR_c_like"/>
    <property type="match status" value="1"/>
</dbReference>
<evidence type="ECO:0000313" key="3">
    <source>
        <dbReference type="EMBL" id="KJF17942.1"/>
    </source>
</evidence>
<comment type="caution">
    <text evidence="3">The sequence shown here is derived from an EMBL/GenBank/DDBJ whole genome shotgun (WGS) entry which is preliminary data.</text>
</comment>
<reference evidence="3 4" key="1">
    <citation type="submission" date="2015-01" db="EMBL/GenBank/DDBJ databases">
        <title>Draft genome of the acidophilic iron oxidizer Acidithrix ferrooxidans strain Py-F3.</title>
        <authorList>
            <person name="Poehlein A."/>
            <person name="Eisen S."/>
            <person name="Schloemann M."/>
            <person name="Johnson B.D."/>
            <person name="Daniel R."/>
            <person name="Muehling M."/>
        </authorList>
    </citation>
    <scope>NUCLEOTIDE SEQUENCE [LARGE SCALE GENOMIC DNA]</scope>
    <source>
        <strain evidence="3 4">Py-F3</strain>
    </source>
</reference>
<evidence type="ECO:0000256" key="2">
    <source>
        <dbReference type="RuleBase" id="RU000363"/>
    </source>
</evidence>
<dbReference type="Gene3D" id="3.40.50.720">
    <property type="entry name" value="NAD(P)-binding Rossmann-like Domain"/>
    <property type="match status" value="1"/>
</dbReference>
<organism evidence="3 4">
    <name type="scientific">Acidithrix ferrooxidans</name>
    <dbReference type="NCBI Taxonomy" id="1280514"/>
    <lineage>
        <taxon>Bacteria</taxon>
        <taxon>Bacillati</taxon>
        <taxon>Actinomycetota</taxon>
        <taxon>Acidimicrobiia</taxon>
        <taxon>Acidimicrobiales</taxon>
        <taxon>Acidimicrobiaceae</taxon>
        <taxon>Acidithrix</taxon>
    </lineage>
</organism>
<accession>A0A0D8HJK7</accession>
<sequence>MAVILITGATSGIGLETALEFAKRDDHVILAGRNRRKIDDAIEKIAKVAPKATLDQVVFDLSEVGSVLMAAIELKARFDRIDILINNAGVMAIPMRMETNDGFESQFATNHLGHFVLTAGLYDLLLESNSPRVVTVSSMVAKFGTIDFDDLNANENYSPWKSYSQSKLANLLFARELSKRAMANSDPIISLSSHPGYSATNLSFNGPRIGKGTPGVLKLLQPLIAQRPYMGARPSIMAATSSIENWTYFGPRGPFGLRGKPTVVSPPPKALDDVAGERLWNISEEMTKTTFGI</sequence>
<keyword evidence="1 3" id="KW-0560">Oxidoreductase</keyword>
<dbReference type="STRING" id="1280514.AXFE_12270"/>
<dbReference type="PRINTS" id="PR00080">
    <property type="entry name" value="SDRFAMILY"/>
</dbReference>
<dbReference type="PATRIC" id="fig|1280514.3.peg.1603"/>
<comment type="similarity">
    <text evidence="2">Belongs to the short-chain dehydrogenases/reductases (SDR) family.</text>
</comment>
<dbReference type="AlphaFoldDB" id="A0A0D8HJK7"/>
<evidence type="ECO:0000256" key="1">
    <source>
        <dbReference type="ARBA" id="ARBA00023002"/>
    </source>
</evidence>
<dbReference type="Pfam" id="PF00106">
    <property type="entry name" value="adh_short"/>
    <property type="match status" value="1"/>
</dbReference>
<protein>
    <submittedName>
        <fullName evidence="3">Sepiapterin reductase</fullName>
        <ecNumber evidence="3">1.1.1.325</ecNumber>
    </submittedName>
</protein>
<dbReference type="InterPro" id="IPR002347">
    <property type="entry name" value="SDR_fam"/>
</dbReference>
<dbReference type="GO" id="GO:0016491">
    <property type="term" value="F:oxidoreductase activity"/>
    <property type="evidence" value="ECO:0007669"/>
    <property type="project" value="UniProtKB-KW"/>
</dbReference>
<dbReference type="PRINTS" id="PR00081">
    <property type="entry name" value="GDHRDH"/>
</dbReference>
<dbReference type="RefSeq" id="WP_052604989.1">
    <property type="nucleotide sequence ID" value="NZ_JXYS01000027.1"/>
</dbReference>
<dbReference type="PANTHER" id="PTHR43157">
    <property type="entry name" value="PHOSPHATIDYLINOSITOL-GLYCAN BIOSYNTHESIS CLASS F PROTEIN-RELATED"/>
    <property type="match status" value="1"/>
</dbReference>
<dbReference type="Proteomes" id="UP000032360">
    <property type="component" value="Unassembled WGS sequence"/>
</dbReference>
<keyword evidence="4" id="KW-1185">Reference proteome</keyword>